<feature type="domain" description="Tf2-1-like SH3-like" evidence="1">
    <location>
        <begin position="17"/>
        <end position="81"/>
    </location>
</feature>
<dbReference type="PANTHER" id="PTHR46148:SF52">
    <property type="entry name" value="OS04G0603800 PROTEIN"/>
    <property type="match status" value="1"/>
</dbReference>
<dbReference type="Pfam" id="PF24626">
    <property type="entry name" value="SH3_Tf2-1"/>
    <property type="match status" value="1"/>
</dbReference>
<dbReference type="InterPro" id="IPR056924">
    <property type="entry name" value="SH3_Tf2-1"/>
</dbReference>
<comment type="caution">
    <text evidence="2">The sequence shown here is derived from an EMBL/GenBank/DDBJ whole genome shotgun (WGS) entry which is preliminary data.</text>
</comment>
<dbReference type="Proteomes" id="UP000827721">
    <property type="component" value="Unassembled WGS sequence"/>
</dbReference>
<protein>
    <recommendedName>
        <fullName evidence="1">Tf2-1-like SH3-like domain-containing protein</fullName>
    </recommendedName>
</protein>
<evidence type="ECO:0000259" key="1">
    <source>
        <dbReference type="Pfam" id="PF24626"/>
    </source>
</evidence>
<reference evidence="2 3" key="1">
    <citation type="submission" date="2021-02" db="EMBL/GenBank/DDBJ databases">
        <title>Plant Genome Project.</title>
        <authorList>
            <person name="Zhang R.-G."/>
        </authorList>
    </citation>
    <scope>NUCLEOTIDE SEQUENCE [LARGE SCALE GENOMIC DNA]</scope>
    <source>
        <tissue evidence="2">Leaves</tissue>
    </source>
</reference>
<evidence type="ECO:0000313" key="2">
    <source>
        <dbReference type="EMBL" id="KAH7567876.1"/>
    </source>
</evidence>
<keyword evidence="3" id="KW-1185">Reference proteome</keyword>
<accession>A0ABQ8HU21</accession>
<gene>
    <name evidence="2" type="ORF">JRO89_XS07G0172700</name>
</gene>
<evidence type="ECO:0000313" key="3">
    <source>
        <dbReference type="Proteomes" id="UP000827721"/>
    </source>
</evidence>
<organism evidence="2 3">
    <name type="scientific">Xanthoceras sorbifolium</name>
    <dbReference type="NCBI Taxonomy" id="99658"/>
    <lineage>
        <taxon>Eukaryota</taxon>
        <taxon>Viridiplantae</taxon>
        <taxon>Streptophyta</taxon>
        <taxon>Embryophyta</taxon>
        <taxon>Tracheophyta</taxon>
        <taxon>Spermatophyta</taxon>
        <taxon>Magnoliopsida</taxon>
        <taxon>eudicotyledons</taxon>
        <taxon>Gunneridae</taxon>
        <taxon>Pentapetalae</taxon>
        <taxon>rosids</taxon>
        <taxon>malvids</taxon>
        <taxon>Sapindales</taxon>
        <taxon>Sapindaceae</taxon>
        <taxon>Xanthoceroideae</taxon>
        <taxon>Xanthoceras</taxon>
    </lineage>
</organism>
<name>A0ABQ8HU21_9ROSI</name>
<dbReference type="EMBL" id="JAFEMO010000007">
    <property type="protein sequence ID" value="KAH7567876.1"/>
    <property type="molecule type" value="Genomic_DNA"/>
</dbReference>
<proteinExistence type="predicted"/>
<dbReference type="PANTHER" id="PTHR46148">
    <property type="entry name" value="CHROMO DOMAIN-CONTAINING PROTEIN"/>
    <property type="match status" value="1"/>
</dbReference>
<sequence>MKQQADSKRRDIEYHVGDCVFLKLHPYHQQTVFKKAYQKLASRFYGPYQIEERIGNVAYKLKLPQSSCIHPVFHVSLLKKKVGDSITTSTDLPPVAEDGQLILEPEAILDSR</sequence>